<evidence type="ECO:0000256" key="3">
    <source>
        <dbReference type="ARBA" id="ARBA00010067"/>
    </source>
</evidence>
<reference evidence="9 10" key="1">
    <citation type="journal article" date="2023" name="Hortic Res">
        <title>Pangenome of water caltrop reveals structural variations and asymmetric subgenome divergence after allopolyploidization.</title>
        <authorList>
            <person name="Zhang X."/>
            <person name="Chen Y."/>
            <person name="Wang L."/>
            <person name="Yuan Y."/>
            <person name="Fang M."/>
            <person name="Shi L."/>
            <person name="Lu R."/>
            <person name="Comes H.P."/>
            <person name="Ma Y."/>
            <person name="Chen Y."/>
            <person name="Huang G."/>
            <person name="Zhou Y."/>
            <person name="Zheng Z."/>
            <person name="Qiu Y."/>
        </authorList>
    </citation>
    <scope>NUCLEOTIDE SEQUENCE [LARGE SCALE GENOMIC DNA]</scope>
    <source>
        <strain evidence="9">F231</strain>
    </source>
</reference>
<dbReference type="GO" id="GO:0005886">
    <property type="term" value="C:plasma membrane"/>
    <property type="evidence" value="ECO:0007669"/>
    <property type="project" value="UniProtKB-SubCell"/>
</dbReference>
<evidence type="ECO:0000256" key="4">
    <source>
        <dbReference type="ARBA" id="ARBA00022448"/>
    </source>
</evidence>
<dbReference type="AlphaFoldDB" id="A0AAN7R9T3"/>
<evidence type="ECO:0000256" key="5">
    <source>
        <dbReference type="ARBA" id="ARBA00022475"/>
    </source>
</evidence>
<comment type="similarity">
    <text evidence="3">Belongs to the BIG GRAIN 1 (BG1) plant protein family.</text>
</comment>
<gene>
    <name evidence="9" type="ORF">SAY86_031531</name>
</gene>
<evidence type="ECO:0000313" key="10">
    <source>
        <dbReference type="Proteomes" id="UP001346149"/>
    </source>
</evidence>
<keyword evidence="6" id="KW-0472">Membrane</keyword>
<evidence type="ECO:0008006" key="11">
    <source>
        <dbReference type="Google" id="ProtNLM"/>
    </source>
</evidence>
<proteinExistence type="inferred from homology"/>
<evidence type="ECO:0000256" key="2">
    <source>
        <dbReference type="ARBA" id="ARBA00004236"/>
    </source>
</evidence>
<evidence type="ECO:0000256" key="7">
    <source>
        <dbReference type="ARBA" id="ARBA00023294"/>
    </source>
</evidence>
<dbReference type="Proteomes" id="UP001346149">
    <property type="component" value="Unassembled WGS sequence"/>
</dbReference>
<comment type="subcellular location">
    <subcellularLocation>
        <location evidence="2">Cell membrane</location>
    </subcellularLocation>
</comment>
<evidence type="ECO:0000256" key="6">
    <source>
        <dbReference type="ARBA" id="ARBA00023136"/>
    </source>
</evidence>
<evidence type="ECO:0000256" key="1">
    <source>
        <dbReference type="ARBA" id="ARBA00002281"/>
    </source>
</evidence>
<keyword evidence="10" id="KW-1185">Reference proteome</keyword>
<comment type="caution">
    <text evidence="9">The sequence shown here is derived from an EMBL/GenBank/DDBJ whole genome shotgun (WGS) entry which is preliminary data.</text>
</comment>
<evidence type="ECO:0000256" key="8">
    <source>
        <dbReference type="SAM" id="MobiDB-lite"/>
    </source>
</evidence>
<sequence length="418" mass="45739">MSCTESILDQGYSLPSYYKSSMRGHGHQNCPSFSSTLLDAIYRSIDDEAIDRGALKGQGPKMLADGGRQISAYGIESSWLNKRHNEPVTTQRNSAVCTGRNLGSFCNSSPSSSETSSNRGGFSSSDSGNCYSSCSESKSRTSSSCYSMNKLKPIRTSVSGDRLARPRMINLHGEDYDSQVHQVVRPNNFRKQEGGAVKERSKALKICEDFKRMKGGSNNRQPISPGAKIAGFLNALFSAKKAKHSSAYSANFPAAAVVRVPEPGGGYPSTCSSASSFSRSCLSNTPSSRGKVTDNDTKRSVRFCPVNVILNEDTWPGDGHDHIHLRDRHRQQSNPKTVRNYPWAQENQGLFHVSEDQEEEEEKDDDDGASCASSDLFELESLSRIEIGGGLRFNEELPVYETTSLDTNRAIAKGLVKI</sequence>
<feature type="region of interest" description="Disordered" evidence="8">
    <location>
        <begin position="106"/>
        <end position="129"/>
    </location>
</feature>
<keyword evidence="7" id="KW-0927">Auxin signaling pathway</keyword>
<keyword evidence="4" id="KW-0813">Transport</keyword>
<keyword evidence="5" id="KW-1003">Cell membrane</keyword>
<protein>
    <recommendedName>
        <fullName evidence="11">Protein BIG GRAIN 1-like B</fullName>
    </recommendedName>
</protein>
<name>A0AAN7R9T3_TRANT</name>
<dbReference type="PANTHER" id="PTHR33541">
    <property type="entry name" value="PROTEIN BIG GRAIN 1-LIKE A-RELATED"/>
    <property type="match status" value="1"/>
</dbReference>
<accession>A0AAN7R9T3</accession>
<dbReference type="PANTHER" id="PTHR33541:SF28">
    <property type="entry name" value="PROTEIN BIG GRAIN 1-LIKE A"/>
    <property type="match status" value="1"/>
</dbReference>
<dbReference type="GO" id="GO:0009734">
    <property type="term" value="P:auxin-activated signaling pathway"/>
    <property type="evidence" value="ECO:0007669"/>
    <property type="project" value="UniProtKB-KW"/>
</dbReference>
<comment type="function">
    <text evidence="1">Involved in auxin transport. Regulator of the auxin signaling pathway.</text>
</comment>
<dbReference type="EMBL" id="JAXQNO010000009">
    <property type="protein sequence ID" value="KAK4791118.1"/>
    <property type="molecule type" value="Genomic_DNA"/>
</dbReference>
<dbReference type="InterPro" id="IPR039621">
    <property type="entry name" value="BG1-like"/>
</dbReference>
<organism evidence="9 10">
    <name type="scientific">Trapa natans</name>
    <name type="common">Water chestnut</name>
    <dbReference type="NCBI Taxonomy" id="22666"/>
    <lineage>
        <taxon>Eukaryota</taxon>
        <taxon>Viridiplantae</taxon>
        <taxon>Streptophyta</taxon>
        <taxon>Embryophyta</taxon>
        <taxon>Tracheophyta</taxon>
        <taxon>Spermatophyta</taxon>
        <taxon>Magnoliopsida</taxon>
        <taxon>eudicotyledons</taxon>
        <taxon>Gunneridae</taxon>
        <taxon>Pentapetalae</taxon>
        <taxon>rosids</taxon>
        <taxon>malvids</taxon>
        <taxon>Myrtales</taxon>
        <taxon>Lythraceae</taxon>
        <taxon>Trapa</taxon>
    </lineage>
</organism>
<evidence type="ECO:0000313" key="9">
    <source>
        <dbReference type="EMBL" id="KAK4791118.1"/>
    </source>
</evidence>